<comment type="similarity">
    <text evidence="7">Belongs to the exonuclease superfamily. TREX family.</text>
</comment>
<name>V4ANJ7_LOTGI</name>
<dbReference type="Proteomes" id="UP000030746">
    <property type="component" value="Unassembled WGS sequence"/>
</dbReference>
<dbReference type="PANTHER" id="PTHR13058:SF19">
    <property type="entry name" value="LD40940P"/>
    <property type="match status" value="1"/>
</dbReference>
<dbReference type="SMART" id="SM00479">
    <property type="entry name" value="EXOIII"/>
    <property type="match status" value="1"/>
</dbReference>
<dbReference type="SUPFAM" id="SSF53098">
    <property type="entry name" value="Ribonuclease H-like"/>
    <property type="match status" value="1"/>
</dbReference>
<sequence length="236" mass="26318">MAKACDSGSKIETLVIFDIEATGLPSPSSPPKITEFSMVAVNRNELLSPNGKPRVINKLQICVNPMKPIPQIVSELTGKPRHFLYFKNQPVFNTELVCIINGFLNRLPQPVCLVAHSGHGFDFPLLKAELERVGGALKDHVTCTDSLIAFRDLAGEEPWESHKPFLLNSNASTSTKRLSYSLVNLYTRVFGCCPEFSHTSEDDCMTLLALIQKHSPQVLYWIDSNHIPFKDVKAMH</sequence>
<dbReference type="RefSeq" id="XP_009054105.1">
    <property type="nucleotide sequence ID" value="XM_009055857.1"/>
</dbReference>
<dbReference type="OrthoDB" id="10250935at2759"/>
<dbReference type="GO" id="GO:0003676">
    <property type="term" value="F:nucleic acid binding"/>
    <property type="evidence" value="ECO:0007669"/>
    <property type="project" value="InterPro"/>
</dbReference>
<evidence type="ECO:0000256" key="6">
    <source>
        <dbReference type="ARBA" id="ARBA00022842"/>
    </source>
</evidence>
<dbReference type="PANTHER" id="PTHR13058">
    <property type="entry name" value="THREE PRIME REPAIR EXONUCLEASE 1, 2"/>
    <property type="match status" value="1"/>
</dbReference>
<organism evidence="9 10">
    <name type="scientific">Lottia gigantea</name>
    <name type="common">Giant owl limpet</name>
    <dbReference type="NCBI Taxonomy" id="225164"/>
    <lineage>
        <taxon>Eukaryota</taxon>
        <taxon>Metazoa</taxon>
        <taxon>Spiralia</taxon>
        <taxon>Lophotrochozoa</taxon>
        <taxon>Mollusca</taxon>
        <taxon>Gastropoda</taxon>
        <taxon>Patellogastropoda</taxon>
        <taxon>Lottioidea</taxon>
        <taxon>Lottiidae</taxon>
        <taxon>Lottia</taxon>
    </lineage>
</organism>
<evidence type="ECO:0000256" key="4">
    <source>
        <dbReference type="ARBA" id="ARBA00022801"/>
    </source>
</evidence>
<accession>V4ANJ7</accession>
<comment type="cofactor">
    <cofactor evidence="1">
        <name>Mg(2+)</name>
        <dbReference type="ChEBI" id="CHEBI:18420"/>
    </cofactor>
</comment>
<evidence type="ECO:0000259" key="8">
    <source>
        <dbReference type="SMART" id="SM00479"/>
    </source>
</evidence>
<dbReference type="AlphaFoldDB" id="V4ANJ7"/>
<evidence type="ECO:0000313" key="9">
    <source>
        <dbReference type="EMBL" id="ESO95206.1"/>
    </source>
</evidence>
<dbReference type="OMA" id="XSARISH"/>
<dbReference type="CTD" id="20247400"/>
<keyword evidence="6" id="KW-0460">Magnesium</keyword>
<dbReference type="InterPro" id="IPR040393">
    <property type="entry name" value="TREX1/2"/>
</dbReference>
<reference evidence="9 10" key="1">
    <citation type="journal article" date="2013" name="Nature">
        <title>Insights into bilaterian evolution from three spiralian genomes.</title>
        <authorList>
            <person name="Simakov O."/>
            <person name="Marletaz F."/>
            <person name="Cho S.J."/>
            <person name="Edsinger-Gonzales E."/>
            <person name="Havlak P."/>
            <person name="Hellsten U."/>
            <person name="Kuo D.H."/>
            <person name="Larsson T."/>
            <person name="Lv J."/>
            <person name="Arendt D."/>
            <person name="Savage R."/>
            <person name="Osoegawa K."/>
            <person name="de Jong P."/>
            <person name="Grimwood J."/>
            <person name="Chapman J.A."/>
            <person name="Shapiro H."/>
            <person name="Aerts A."/>
            <person name="Otillar R.P."/>
            <person name="Terry A.Y."/>
            <person name="Boore J.L."/>
            <person name="Grigoriev I.V."/>
            <person name="Lindberg D.R."/>
            <person name="Seaver E.C."/>
            <person name="Weisblat D.A."/>
            <person name="Putnam N.H."/>
            <person name="Rokhsar D.S."/>
        </authorList>
    </citation>
    <scope>NUCLEOTIDE SEQUENCE [LARGE SCALE GENOMIC DNA]</scope>
</reference>
<dbReference type="InterPro" id="IPR012337">
    <property type="entry name" value="RNaseH-like_sf"/>
</dbReference>
<dbReference type="Pfam" id="PF00929">
    <property type="entry name" value="RNase_T"/>
    <property type="match status" value="1"/>
</dbReference>
<dbReference type="STRING" id="225164.V4ANJ7"/>
<dbReference type="EMBL" id="KB201681">
    <property type="protein sequence ID" value="ESO95206.1"/>
    <property type="molecule type" value="Genomic_DNA"/>
</dbReference>
<evidence type="ECO:0000313" key="10">
    <source>
        <dbReference type="Proteomes" id="UP000030746"/>
    </source>
</evidence>
<evidence type="ECO:0000256" key="7">
    <source>
        <dbReference type="ARBA" id="ARBA00025769"/>
    </source>
</evidence>
<feature type="domain" description="Exonuclease" evidence="8">
    <location>
        <begin position="13"/>
        <end position="220"/>
    </location>
</feature>
<dbReference type="InterPro" id="IPR036397">
    <property type="entry name" value="RNaseH_sf"/>
</dbReference>
<keyword evidence="3" id="KW-0479">Metal-binding</keyword>
<evidence type="ECO:0000256" key="1">
    <source>
        <dbReference type="ARBA" id="ARBA00001946"/>
    </source>
</evidence>
<dbReference type="GO" id="GO:0006308">
    <property type="term" value="P:DNA catabolic process"/>
    <property type="evidence" value="ECO:0007669"/>
    <property type="project" value="TreeGrafter"/>
</dbReference>
<dbReference type="KEGG" id="lgi:LOTGIDRAFT_227290"/>
<keyword evidence="10" id="KW-1185">Reference proteome</keyword>
<gene>
    <name evidence="9" type="ORF">LOTGIDRAFT_227290</name>
</gene>
<keyword evidence="5" id="KW-0269">Exonuclease</keyword>
<dbReference type="InterPro" id="IPR013520">
    <property type="entry name" value="Ribonucl_H"/>
</dbReference>
<dbReference type="GO" id="GO:0046872">
    <property type="term" value="F:metal ion binding"/>
    <property type="evidence" value="ECO:0007669"/>
    <property type="project" value="UniProtKB-KW"/>
</dbReference>
<proteinExistence type="inferred from homology"/>
<evidence type="ECO:0000256" key="5">
    <source>
        <dbReference type="ARBA" id="ARBA00022839"/>
    </source>
</evidence>
<protein>
    <recommendedName>
        <fullName evidence="8">Exonuclease domain-containing protein</fullName>
    </recommendedName>
</protein>
<dbReference type="GeneID" id="20247400"/>
<dbReference type="HOGENOM" id="CLU_067419_1_0_1"/>
<evidence type="ECO:0000256" key="2">
    <source>
        <dbReference type="ARBA" id="ARBA00022722"/>
    </source>
</evidence>
<dbReference type="GO" id="GO:0008296">
    <property type="term" value="F:3'-5'-DNA exonuclease activity"/>
    <property type="evidence" value="ECO:0007669"/>
    <property type="project" value="TreeGrafter"/>
</dbReference>
<keyword evidence="2" id="KW-0540">Nuclease</keyword>
<dbReference type="Gene3D" id="3.30.420.10">
    <property type="entry name" value="Ribonuclease H-like superfamily/Ribonuclease H"/>
    <property type="match status" value="1"/>
</dbReference>
<keyword evidence="4" id="KW-0378">Hydrolase</keyword>
<evidence type="ECO:0000256" key="3">
    <source>
        <dbReference type="ARBA" id="ARBA00022723"/>
    </source>
</evidence>
<dbReference type="GO" id="GO:0005737">
    <property type="term" value="C:cytoplasm"/>
    <property type="evidence" value="ECO:0007669"/>
    <property type="project" value="TreeGrafter"/>
</dbReference>